<feature type="region of interest" description="Disordered" evidence="1">
    <location>
        <begin position="40"/>
        <end position="69"/>
    </location>
</feature>
<reference evidence="3 4" key="1">
    <citation type="journal article" date="2019" name="Emerg. Microbes Infect.">
        <title>Comprehensive subspecies identification of 175 nontuberculous mycobacteria species based on 7547 genomic profiles.</title>
        <authorList>
            <person name="Matsumoto Y."/>
            <person name="Kinjo T."/>
            <person name="Motooka D."/>
            <person name="Nabeya D."/>
            <person name="Jung N."/>
            <person name="Uechi K."/>
            <person name="Horii T."/>
            <person name="Iida T."/>
            <person name="Fujita J."/>
            <person name="Nakamura S."/>
        </authorList>
    </citation>
    <scope>NUCLEOTIDE SEQUENCE [LARGE SCALE GENOMIC DNA]</scope>
    <source>
        <strain evidence="3 4">JCM 18538</strain>
        <plasmid evidence="3">pJCM18538</plasmid>
    </source>
</reference>
<dbReference type="InterPro" id="IPR008979">
    <property type="entry name" value="Galactose-bd-like_sf"/>
</dbReference>
<gene>
    <name evidence="3" type="ORF">MARA_00240</name>
</gene>
<keyword evidence="2" id="KW-0472">Membrane</keyword>
<geneLocation type="plasmid" evidence="3">
    <name>pJCM18538</name>
</geneLocation>
<evidence type="ECO:0000313" key="3">
    <source>
        <dbReference type="EMBL" id="BBY46594.1"/>
    </source>
</evidence>
<dbReference type="KEGG" id="marz:MARA_00240"/>
<keyword evidence="3" id="KW-0614">Plasmid</keyword>
<feature type="compositionally biased region" description="Acidic residues" evidence="1">
    <location>
        <begin position="40"/>
        <end position="68"/>
    </location>
</feature>
<keyword evidence="4" id="KW-1185">Reference proteome</keyword>
<dbReference type="AlphaFoldDB" id="A0A7I7RPS8"/>
<feature type="transmembrane region" description="Helical" evidence="2">
    <location>
        <begin position="110"/>
        <end position="132"/>
    </location>
</feature>
<dbReference type="SUPFAM" id="SSF49785">
    <property type="entry name" value="Galactose-binding domain-like"/>
    <property type="match status" value="1"/>
</dbReference>
<accession>A0A7I7RPS8</accession>
<organism evidence="3 4">
    <name type="scientific">Mycolicibacterium arabiense</name>
    <dbReference type="NCBI Taxonomy" id="1286181"/>
    <lineage>
        <taxon>Bacteria</taxon>
        <taxon>Bacillati</taxon>
        <taxon>Actinomycetota</taxon>
        <taxon>Actinomycetes</taxon>
        <taxon>Mycobacteriales</taxon>
        <taxon>Mycobacteriaceae</taxon>
        <taxon>Mycolicibacterium</taxon>
    </lineage>
</organism>
<feature type="region of interest" description="Disordered" evidence="1">
    <location>
        <begin position="87"/>
        <end position="106"/>
    </location>
</feature>
<evidence type="ECO:0008006" key="5">
    <source>
        <dbReference type="Google" id="ProtNLM"/>
    </source>
</evidence>
<keyword evidence="2" id="KW-1133">Transmembrane helix</keyword>
<dbReference type="EMBL" id="AP022592">
    <property type="protein sequence ID" value="BBY46594.1"/>
    <property type="molecule type" value="Genomic_DNA"/>
</dbReference>
<sequence length="362" mass="37546">MNNDEWLKRIGAITVHDGDEDDVPAVDEDPQPALAGVDTAEEGALDETGDDFGIADEEPPFTSDDDYDYQSRDVLLGSPFDGVDSVVDLDDAVGGESSSDDSSPRRFTPWVLAAFGAVAVIATIVTLVVTMANSSGAESARPAPAPVAPRVVEVAPPTAPNVDGPLPFTASSDCPPGSTAAQSVADPNSTTPWVCVRSVDGQVLEIDLGRTFVITAVSIVPGAVNKTETNPDQPDPWLQHRVVTRVQWQFNDTDRTVKNQNTGNVRGEAVEPIRPGVLASKITVIIQETNRPPAIAPTNTASPPPPGAGPSILGDILGGNQSTAAPAPEPVLPGMGGSESSRDPADGTFAVSSIKIIGHKAV</sequence>
<protein>
    <recommendedName>
        <fullName evidence="5">F5/8 type C domain-containing protein</fullName>
    </recommendedName>
</protein>
<feature type="region of interest" description="Disordered" evidence="1">
    <location>
        <begin position="317"/>
        <end position="347"/>
    </location>
</feature>
<evidence type="ECO:0000313" key="4">
    <source>
        <dbReference type="Proteomes" id="UP000467428"/>
    </source>
</evidence>
<name>A0A7I7RPS8_9MYCO</name>
<keyword evidence="2" id="KW-0812">Transmembrane</keyword>
<evidence type="ECO:0000256" key="1">
    <source>
        <dbReference type="SAM" id="MobiDB-lite"/>
    </source>
</evidence>
<proteinExistence type="predicted"/>
<evidence type="ECO:0000256" key="2">
    <source>
        <dbReference type="SAM" id="Phobius"/>
    </source>
</evidence>
<dbReference type="Proteomes" id="UP000467428">
    <property type="component" value="Plasmid pJCM18538"/>
</dbReference>